<organism evidence="2 3">
    <name type="scientific">Portunus trituberculatus</name>
    <name type="common">Swimming crab</name>
    <name type="synonym">Neptunus trituberculatus</name>
    <dbReference type="NCBI Taxonomy" id="210409"/>
    <lineage>
        <taxon>Eukaryota</taxon>
        <taxon>Metazoa</taxon>
        <taxon>Ecdysozoa</taxon>
        <taxon>Arthropoda</taxon>
        <taxon>Crustacea</taxon>
        <taxon>Multicrustacea</taxon>
        <taxon>Malacostraca</taxon>
        <taxon>Eumalacostraca</taxon>
        <taxon>Eucarida</taxon>
        <taxon>Decapoda</taxon>
        <taxon>Pleocyemata</taxon>
        <taxon>Brachyura</taxon>
        <taxon>Eubrachyura</taxon>
        <taxon>Portunoidea</taxon>
        <taxon>Portunidae</taxon>
        <taxon>Portuninae</taxon>
        <taxon>Portunus</taxon>
    </lineage>
</organism>
<evidence type="ECO:0000313" key="2">
    <source>
        <dbReference type="EMBL" id="MPC97102.1"/>
    </source>
</evidence>
<sequence>MPLCGVHHHLDTPGQQQDLSLRPGRWQQTHHLLGNPGRRGRTVLG</sequence>
<dbReference type="AlphaFoldDB" id="A0A5B7JLV0"/>
<protein>
    <submittedName>
        <fullName evidence="2">Uncharacterized protein</fullName>
    </submittedName>
</protein>
<gene>
    <name evidence="2" type="ORF">E2C01_092395</name>
</gene>
<dbReference type="EMBL" id="VSRR010108612">
    <property type="protein sequence ID" value="MPC97102.1"/>
    <property type="molecule type" value="Genomic_DNA"/>
</dbReference>
<evidence type="ECO:0000313" key="3">
    <source>
        <dbReference type="Proteomes" id="UP000324222"/>
    </source>
</evidence>
<name>A0A5B7JLV0_PORTR</name>
<accession>A0A5B7JLV0</accession>
<keyword evidence="3" id="KW-1185">Reference proteome</keyword>
<comment type="caution">
    <text evidence="2">The sequence shown here is derived from an EMBL/GenBank/DDBJ whole genome shotgun (WGS) entry which is preliminary data.</text>
</comment>
<evidence type="ECO:0000256" key="1">
    <source>
        <dbReference type="SAM" id="MobiDB-lite"/>
    </source>
</evidence>
<proteinExistence type="predicted"/>
<reference evidence="2 3" key="1">
    <citation type="submission" date="2019-05" db="EMBL/GenBank/DDBJ databases">
        <title>Another draft genome of Portunus trituberculatus and its Hox gene families provides insights of decapod evolution.</title>
        <authorList>
            <person name="Jeong J.-H."/>
            <person name="Song I."/>
            <person name="Kim S."/>
            <person name="Choi T."/>
            <person name="Kim D."/>
            <person name="Ryu S."/>
            <person name="Kim W."/>
        </authorList>
    </citation>
    <scope>NUCLEOTIDE SEQUENCE [LARGE SCALE GENOMIC DNA]</scope>
    <source>
        <tissue evidence="2">Muscle</tissue>
    </source>
</reference>
<feature type="region of interest" description="Disordered" evidence="1">
    <location>
        <begin position="1"/>
        <end position="20"/>
    </location>
</feature>
<dbReference type="Proteomes" id="UP000324222">
    <property type="component" value="Unassembled WGS sequence"/>
</dbReference>